<dbReference type="Gene3D" id="3.40.50.10810">
    <property type="entry name" value="Tandem AAA-ATPase domain"/>
    <property type="match status" value="1"/>
</dbReference>
<feature type="region of interest" description="Disordered" evidence="3">
    <location>
        <begin position="561"/>
        <end position="583"/>
    </location>
</feature>
<dbReference type="EMBL" id="SDAM02000176">
    <property type="protein sequence ID" value="KAH6825262.1"/>
    <property type="molecule type" value="Genomic_DNA"/>
</dbReference>
<accession>A0AAD4J1B8</accession>
<evidence type="ECO:0000313" key="6">
    <source>
        <dbReference type="Proteomes" id="UP001190926"/>
    </source>
</evidence>
<keyword evidence="2" id="KW-0175">Coiled coil</keyword>
<feature type="compositionally biased region" description="Polar residues" evidence="3">
    <location>
        <begin position="561"/>
        <end position="570"/>
    </location>
</feature>
<keyword evidence="6" id="KW-1185">Reference proteome</keyword>
<evidence type="ECO:0000256" key="1">
    <source>
        <dbReference type="ARBA" id="ARBA00023242"/>
    </source>
</evidence>
<comment type="caution">
    <text evidence="5">The sequence shown here is derived from an EMBL/GenBank/DDBJ whole genome shotgun (WGS) entry which is preliminary data.</text>
</comment>
<dbReference type="Gene3D" id="3.40.50.300">
    <property type="entry name" value="P-loop containing nucleotide triphosphate hydrolases"/>
    <property type="match status" value="1"/>
</dbReference>
<evidence type="ECO:0000256" key="2">
    <source>
        <dbReference type="SAM" id="Coils"/>
    </source>
</evidence>
<dbReference type="GO" id="GO:0005634">
    <property type="term" value="C:nucleus"/>
    <property type="evidence" value="ECO:0007669"/>
    <property type="project" value="TreeGrafter"/>
</dbReference>
<proteinExistence type="predicted"/>
<evidence type="ECO:0000256" key="3">
    <source>
        <dbReference type="SAM" id="MobiDB-lite"/>
    </source>
</evidence>
<dbReference type="AlphaFoldDB" id="A0AAD4J1B8"/>
<organism evidence="5 6">
    <name type="scientific">Perilla frutescens var. hirtella</name>
    <name type="common">Perilla citriodora</name>
    <name type="synonym">Perilla setoyensis</name>
    <dbReference type="NCBI Taxonomy" id="608512"/>
    <lineage>
        <taxon>Eukaryota</taxon>
        <taxon>Viridiplantae</taxon>
        <taxon>Streptophyta</taxon>
        <taxon>Embryophyta</taxon>
        <taxon>Tracheophyta</taxon>
        <taxon>Spermatophyta</taxon>
        <taxon>Magnoliopsida</taxon>
        <taxon>eudicotyledons</taxon>
        <taxon>Gunneridae</taxon>
        <taxon>Pentapetalae</taxon>
        <taxon>asterids</taxon>
        <taxon>lamiids</taxon>
        <taxon>Lamiales</taxon>
        <taxon>Lamiaceae</taxon>
        <taxon>Nepetoideae</taxon>
        <taxon>Elsholtzieae</taxon>
        <taxon>Perilla</taxon>
    </lineage>
</organism>
<dbReference type="Gene3D" id="6.10.250.1310">
    <property type="match status" value="1"/>
</dbReference>
<evidence type="ECO:0000259" key="4">
    <source>
        <dbReference type="PROSITE" id="PS51194"/>
    </source>
</evidence>
<dbReference type="InterPro" id="IPR001650">
    <property type="entry name" value="Helicase_C-like"/>
</dbReference>
<gene>
    <name evidence="5" type="ORF">C2S53_002354</name>
</gene>
<dbReference type="GO" id="GO:0140658">
    <property type="term" value="F:ATP-dependent chromatin remodeler activity"/>
    <property type="evidence" value="ECO:0007669"/>
    <property type="project" value="TreeGrafter"/>
</dbReference>
<dbReference type="GO" id="GO:0003682">
    <property type="term" value="F:chromatin binding"/>
    <property type="evidence" value="ECO:0007669"/>
    <property type="project" value="TreeGrafter"/>
</dbReference>
<feature type="compositionally biased region" description="Polar residues" evidence="3">
    <location>
        <begin position="80"/>
        <end position="90"/>
    </location>
</feature>
<protein>
    <recommendedName>
        <fullName evidence="4">Helicase C-terminal domain-containing protein</fullName>
    </recommendedName>
</protein>
<feature type="coiled-coil region" evidence="2">
    <location>
        <begin position="621"/>
        <end position="655"/>
    </location>
</feature>
<evidence type="ECO:0000313" key="5">
    <source>
        <dbReference type="EMBL" id="KAH6825262.1"/>
    </source>
</evidence>
<feature type="region of interest" description="Disordered" evidence="3">
    <location>
        <begin position="71"/>
        <end position="126"/>
    </location>
</feature>
<dbReference type="SUPFAM" id="SSF52540">
    <property type="entry name" value="P-loop containing nucleoside triphosphate hydrolases"/>
    <property type="match status" value="1"/>
</dbReference>
<name>A0AAD4J1B8_PERFH</name>
<dbReference type="GO" id="GO:0000785">
    <property type="term" value="C:chromatin"/>
    <property type="evidence" value="ECO:0007669"/>
    <property type="project" value="TreeGrafter"/>
</dbReference>
<dbReference type="Proteomes" id="UP001190926">
    <property type="component" value="Unassembled WGS sequence"/>
</dbReference>
<dbReference type="GO" id="GO:0016887">
    <property type="term" value="F:ATP hydrolysis activity"/>
    <property type="evidence" value="ECO:0007669"/>
    <property type="project" value="TreeGrafter"/>
</dbReference>
<reference evidence="5 6" key="1">
    <citation type="journal article" date="2021" name="Nat. Commun.">
        <title>Incipient diploidization of the medicinal plant Perilla within 10,000 years.</title>
        <authorList>
            <person name="Zhang Y."/>
            <person name="Shen Q."/>
            <person name="Leng L."/>
            <person name="Zhang D."/>
            <person name="Chen S."/>
            <person name="Shi Y."/>
            <person name="Ning Z."/>
            <person name="Chen S."/>
        </authorList>
    </citation>
    <scope>NUCLEOTIDE SEQUENCE [LARGE SCALE GENOMIC DNA]</scope>
    <source>
        <strain evidence="6">cv. PC099</strain>
    </source>
</reference>
<dbReference type="Pfam" id="PF00271">
    <property type="entry name" value="Helicase_C"/>
    <property type="match status" value="1"/>
</dbReference>
<feature type="domain" description="Helicase C-terminal" evidence="4">
    <location>
        <begin position="247"/>
        <end position="410"/>
    </location>
</feature>
<dbReference type="InterPro" id="IPR027417">
    <property type="entry name" value="P-loop_NTPase"/>
</dbReference>
<sequence>MERETMNALKSLDTITCRKNAKEGTVAVQISKRRKLNGRRYKDWMKSLGKAKGSDPSIQKHSLLSQIEVNVTGPKDSGDNETTNIDSSPSRPTPERVEFRLRRVRYSSHAKRSDNPDLAAQTKKRKNDILESQCTMEESKLQEKIAHSFGEDCKSTTTAFVEYWVPVRLSDLQTEQYCGSLLSNSTVLCSSYQYNSMRILHEILVSTKKCCDHPYLVDWSLHTSLTEGIPQSEQLDAQIKLSSKLLLLHKTLFEINKRGLRVLVLYQSLGASEPINTGDILDDIMHEKFGRDSFVRIDGQVSRSKRREILDSYNDKEGGKFVCLMETRSCVPSIKLKAIDAVIFFNSDWDPMNDLKALQKINLDSQFEQVKVFRLYSAFTIEEKVLMLAKQGTTPEGNIRNIKGSTCQELLTWGAYSLFQNLDGFHNISTTDTDSIVSHGNSFVEDVFHEMSILLPNNDKSTVHTKNSLILEVQQTEGVYPSNISLVGEVEYPLMDNFSVIEEMLIKEPPHVFWINILEGRKPRWKYLNSQSPRTRKSAQSVGDLPEAGIVASKKCRTEAESTPCQTSLMRTRNRRRSRDKERKLPAIQHQLESIGESLLQTTQRASEDIRAPETCQETNTEVLQSACKALEMELERLQKQKTEMTKQHEDLKLQTRMACEKEIDEIHKKYEVMLQNADMTFLEEEKVLETRHNKVLVNKELAEALMERDLKNTTLSQVAIKFAVEQAYRLISEWPKSSTVTRDEQESSKLSVGSPDVHVSASLREGCLRGPAPHLRRVGHSPFPQMPSERPTIVFSPVSLQQVCSSSLPSLSLP</sequence>
<dbReference type="PROSITE" id="PS51194">
    <property type="entry name" value="HELICASE_CTER"/>
    <property type="match status" value="1"/>
</dbReference>
<dbReference type="GO" id="GO:0003677">
    <property type="term" value="F:DNA binding"/>
    <property type="evidence" value="ECO:0007669"/>
    <property type="project" value="TreeGrafter"/>
</dbReference>
<dbReference type="InterPro" id="IPR038718">
    <property type="entry name" value="SNF2-like_sf"/>
</dbReference>
<dbReference type="PANTHER" id="PTHR45623:SF13">
    <property type="entry name" value="HELICASE PROTEIN MOM1"/>
    <property type="match status" value="1"/>
</dbReference>
<dbReference type="PANTHER" id="PTHR45623">
    <property type="entry name" value="CHROMODOMAIN-HELICASE-DNA-BINDING PROTEIN 3-RELATED-RELATED"/>
    <property type="match status" value="1"/>
</dbReference>
<dbReference type="GO" id="GO:0042393">
    <property type="term" value="F:histone binding"/>
    <property type="evidence" value="ECO:0007669"/>
    <property type="project" value="TreeGrafter"/>
</dbReference>
<keyword evidence="1" id="KW-0539">Nucleus</keyword>